<comment type="caution">
    <text evidence="1">The sequence shown here is derived from an EMBL/GenBank/DDBJ whole genome shotgun (WGS) entry which is preliminary data.</text>
</comment>
<evidence type="ECO:0000313" key="1">
    <source>
        <dbReference type="EMBL" id="MBD3108315.1"/>
    </source>
</evidence>
<organism evidence="1 2">
    <name type="scientific">Peribacillus faecalis</name>
    <dbReference type="NCBI Taxonomy" id="2772559"/>
    <lineage>
        <taxon>Bacteria</taxon>
        <taxon>Bacillati</taxon>
        <taxon>Bacillota</taxon>
        <taxon>Bacilli</taxon>
        <taxon>Bacillales</taxon>
        <taxon>Bacillaceae</taxon>
        <taxon>Peribacillus</taxon>
    </lineage>
</organism>
<gene>
    <name evidence="1" type="ORF">IEO70_08045</name>
</gene>
<dbReference type="InterPro" id="IPR012655">
    <property type="entry name" value="YrzI"/>
</dbReference>
<proteinExistence type="predicted"/>
<evidence type="ECO:0000313" key="2">
    <source>
        <dbReference type="Proteomes" id="UP000602076"/>
    </source>
</evidence>
<dbReference type="EMBL" id="JACXSI010000016">
    <property type="protein sequence ID" value="MBD3108315.1"/>
    <property type="molecule type" value="Genomic_DNA"/>
</dbReference>
<keyword evidence="2" id="KW-1185">Reference proteome</keyword>
<dbReference type="AlphaFoldDB" id="A0A927CYY4"/>
<dbReference type="Pfam" id="PF09501">
    <property type="entry name" value="Bac_small_YrzI"/>
    <property type="match status" value="1"/>
</dbReference>
<dbReference type="Proteomes" id="UP000602076">
    <property type="component" value="Unassembled WGS sequence"/>
</dbReference>
<dbReference type="RefSeq" id="WP_190997859.1">
    <property type="nucleotide sequence ID" value="NZ_JACXSI010000016.1"/>
</dbReference>
<protein>
    <submittedName>
        <fullName evidence="1">YrzI family small protein</fullName>
    </submittedName>
</protein>
<sequence length="50" mass="5995">MTLNLLFFTVTLKLNKVSNDFMTKEGLQHEKIEKLRDENYLKVVKSGFFW</sequence>
<name>A0A927CYY4_9BACI</name>
<reference evidence="1" key="1">
    <citation type="submission" date="2020-09" db="EMBL/GenBank/DDBJ databases">
        <title>Bacillus faecalis sp. nov., a moderately halophilic bacterium isolated from cow faeces.</title>
        <authorList>
            <person name="Jiang L."/>
            <person name="Lee J."/>
        </authorList>
    </citation>
    <scope>NUCLEOTIDE SEQUENCE</scope>
    <source>
        <strain evidence="1">AGMB 02131</strain>
    </source>
</reference>
<accession>A0A927CYY4</accession>